<organism evidence="2 3">
    <name type="scientific">Microseira wollei NIES-4236</name>
    <dbReference type="NCBI Taxonomy" id="2530354"/>
    <lineage>
        <taxon>Bacteria</taxon>
        <taxon>Bacillati</taxon>
        <taxon>Cyanobacteriota</taxon>
        <taxon>Cyanophyceae</taxon>
        <taxon>Oscillatoriophycideae</taxon>
        <taxon>Aerosakkonematales</taxon>
        <taxon>Aerosakkonemataceae</taxon>
        <taxon>Microseira</taxon>
    </lineage>
</organism>
<keyword evidence="3" id="KW-1185">Reference proteome</keyword>
<feature type="transmembrane region" description="Helical" evidence="1">
    <location>
        <begin position="31"/>
        <end position="50"/>
    </location>
</feature>
<keyword evidence="1" id="KW-0472">Membrane</keyword>
<reference evidence="2" key="1">
    <citation type="submission" date="2019-10" db="EMBL/GenBank/DDBJ databases">
        <title>Draft genome sequece of Microseira wollei NIES-4236.</title>
        <authorList>
            <person name="Yamaguchi H."/>
            <person name="Suzuki S."/>
            <person name="Kawachi M."/>
        </authorList>
    </citation>
    <scope>NUCLEOTIDE SEQUENCE</scope>
    <source>
        <strain evidence="2">NIES-4236</strain>
    </source>
</reference>
<name>A0AAV3XDR5_9CYAN</name>
<dbReference type="RefSeq" id="WP_226586692.1">
    <property type="nucleotide sequence ID" value="NZ_BLAY01000096.1"/>
</dbReference>
<evidence type="ECO:0000313" key="3">
    <source>
        <dbReference type="Proteomes" id="UP001050975"/>
    </source>
</evidence>
<comment type="caution">
    <text evidence="2">The sequence shown here is derived from an EMBL/GenBank/DDBJ whole genome shotgun (WGS) entry which is preliminary data.</text>
</comment>
<dbReference type="AlphaFoldDB" id="A0AAV3XDR5"/>
<dbReference type="EMBL" id="BLAY01000096">
    <property type="protein sequence ID" value="GET40658.1"/>
    <property type="molecule type" value="Genomic_DNA"/>
</dbReference>
<keyword evidence="1" id="KW-1133">Transmembrane helix</keyword>
<evidence type="ECO:0000313" key="2">
    <source>
        <dbReference type="EMBL" id="GET40658.1"/>
    </source>
</evidence>
<dbReference type="Proteomes" id="UP001050975">
    <property type="component" value="Unassembled WGS sequence"/>
</dbReference>
<proteinExistence type="predicted"/>
<evidence type="ECO:0000256" key="1">
    <source>
        <dbReference type="SAM" id="Phobius"/>
    </source>
</evidence>
<accession>A0AAV3XDR5</accession>
<protein>
    <submittedName>
        <fullName evidence="2">Uncharacterized protein</fullName>
    </submittedName>
</protein>
<sequence length="89" mass="9231">MAKVNQTGKKQRPWGGGKGNRKQILAAYKALPVYFLLAVLVVTTVVPAIATSPTSPPAVQQGAGIAQQLTASQLWQQGAAGSSRSSGRN</sequence>
<gene>
    <name evidence="2" type="ORF">MiSe_54690</name>
</gene>
<keyword evidence="1" id="KW-0812">Transmembrane</keyword>